<accession>A0AAV0D0U5</accession>
<dbReference type="Pfam" id="PF01535">
    <property type="entry name" value="PPR"/>
    <property type="match status" value="1"/>
</dbReference>
<feature type="domain" description="At1g68980-like TPR repeats" evidence="3">
    <location>
        <begin position="86"/>
        <end position="224"/>
    </location>
</feature>
<dbReference type="PANTHER" id="PTHR46598:SF3">
    <property type="entry name" value="OS07G0495300 PROTEIN"/>
    <property type="match status" value="1"/>
</dbReference>
<keyword evidence="2" id="KW-0677">Repeat</keyword>
<sequence length="708" mass="81086">MAPTLRKYLSHLTLIRCYSSVLRVTPSTSSSSALKVSSNRSYVLTYMASRLCFSYEYCKHSQAHCFGNLSTDMKPEKLCWQGSSQDVLLTNLKVALMHHNIDEAWDTYKDFKRLYGFPDHSLVTRLVTEMAYSSDSYWLKKACNLVISIRKDNFGLLQLDLMTKLSLSLARAQMPIRASTVLRLILLKKRLPPSNILQMIFLHLVKTENGMVLASNTLFEICDVFQQSTTNKPTTYGKFCTKPDTMIFNIVLDACVRFGSSIKGQCIIELMAQVAVTADVQTITCISLIHEMNGTRDELMKFKEHIDRFPLGNLMCHYRQFYESLLSLHFKFDDIDSASELILGMYVSGHAPYDRKEPVKPCLVPLGGSHHLKKGLTLRVVPYLLQKDTILDNVGPNHRFVTCNKEGGFLLTKKALAKLMLQYKKCGRITDLSKLLCRINKALPPSSTRNILDDVVDACVSLGWLETAHDILDDLDLEGNRLAKSSYMSLLSAYHHLTMFREAELVLKHLHKADDGGICDLQKQTCSGKSDVNNLLARDIRQQEKEAITSPVVYKFNSSIYFFMKAQMLGDAKTAYRKMKKMKIQPNVATYINLIHGYSSVGMYREITHLWGDIRRSIENGVALKNCGLYEMILLSFLRGGYFERVMEVIGLMKESNMYLDKWMFKYEFLKYHKGLYCRMKVFDAKNEVQKKRIEYVKEFKKWAGLDC</sequence>
<dbReference type="Pfam" id="PF25245">
    <property type="entry name" value="TPR_At1g68980"/>
    <property type="match status" value="1"/>
</dbReference>
<dbReference type="InterPro" id="IPR002885">
    <property type="entry name" value="PPR_rpt"/>
</dbReference>
<proteinExistence type="inferred from homology"/>
<gene>
    <name evidence="4" type="ORF">CEPIT_LOCUS10139</name>
</gene>
<protein>
    <recommendedName>
        <fullName evidence="3">At1g68980-like TPR repeats domain-containing protein</fullName>
    </recommendedName>
</protein>
<comment type="similarity">
    <text evidence="1">Belongs to the PPR family. P subfamily.</text>
</comment>
<dbReference type="InterPro" id="IPR011990">
    <property type="entry name" value="TPR-like_helical_dom_sf"/>
</dbReference>
<dbReference type="AlphaFoldDB" id="A0AAV0D0U5"/>
<dbReference type="PANTHER" id="PTHR46598">
    <property type="entry name" value="BNAC05G43320D PROTEIN"/>
    <property type="match status" value="1"/>
</dbReference>
<keyword evidence="5" id="KW-1185">Reference proteome</keyword>
<name>A0AAV0D0U5_9ASTE</name>
<evidence type="ECO:0000313" key="5">
    <source>
        <dbReference type="Proteomes" id="UP001152523"/>
    </source>
</evidence>
<dbReference type="Proteomes" id="UP001152523">
    <property type="component" value="Unassembled WGS sequence"/>
</dbReference>
<dbReference type="Gene3D" id="1.25.40.10">
    <property type="entry name" value="Tetratricopeptide repeat domain"/>
    <property type="match status" value="2"/>
</dbReference>
<evidence type="ECO:0000256" key="2">
    <source>
        <dbReference type="ARBA" id="ARBA00022737"/>
    </source>
</evidence>
<evidence type="ECO:0000259" key="3">
    <source>
        <dbReference type="Pfam" id="PF25245"/>
    </source>
</evidence>
<dbReference type="InterPro" id="IPR057440">
    <property type="entry name" value="At1g68980-like_TPR"/>
</dbReference>
<comment type="caution">
    <text evidence="4">The sequence shown here is derived from an EMBL/GenBank/DDBJ whole genome shotgun (WGS) entry which is preliminary data.</text>
</comment>
<evidence type="ECO:0000256" key="1">
    <source>
        <dbReference type="ARBA" id="ARBA00007626"/>
    </source>
</evidence>
<reference evidence="4" key="1">
    <citation type="submission" date="2022-07" db="EMBL/GenBank/DDBJ databases">
        <authorList>
            <person name="Macas J."/>
            <person name="Novak P."/>
            <person name="Neumann P."/>
        </authorList>
    </citation>
    <scope>NUCLEOTIDE SEQUENCE</scope>
</reference>
<organism evidence="4 5">
    <name type="scientific">Cuscuta epithymum</name>
    <dbReference type="NCBI Taxonomy" id="186058"/>
    <lineage>
        <taxon>Eukaryota</taxon>
        <taxon>Viridiplantae</taxon>
        <taxon>Streptophyta</taxon>
        <taxon>Embryophyta</taxon>
        <taxon>Tracheophyta</taxon>
        <taxon>Spermatophyta</taxon>
        <taxon>Magnoliopsida</taxon>
        <taxon>eudicotyledons</taxon>
        <taxon>Gunneridae</taxon>
        <taxon>Pentapetalae</taxon>
        <taxon>asterids</taxon>
        <taxon>lamiids</taxon>
        <taxon>Solanales</taxon>
        <taxon>Convolvulaceae</taxon>
        <taxon>Cuscuteae</taxon>
        <taxon>Cuscuta</taxon>
        <taxon>Cuscuta subgen. Cuscuta</taxon>
    </lineage>
</organism>
<evidence type="ECO:0000313" key="4">
    <source>
        <dbReference type="EMBL" id="CAH9087395.1"/>
    </source>
</evidence>
<dbReference type="EMBL" id="CAMAPF010000058">
    <property type="protein sequence ID" value="CAH9087395.1"/>
    <property type="molecule type" value="Genomic_DNA"/>
</dbReference>